<comment type="catalytic activity">
    <reaction evidence="1">
        <text>Hydrolyzes the link between N-acetylmuramoyl residues and L-amino acid residues in certain cell-wall glycopeptides.</text>
        <dbReference type="EC" id="3.5.1.28"/>
    </reaction>
</comment>
<comment type="caution">
    <text evidence="6">The sequence shown here is derived from an EMBL/GenBank/DDBJ whole genome shotgun (WGS) entry which is preliminary data.</text>
</comment>
<proteinExistence type="predicted"/>
<dbReference type="Gene3D" id="3.40.630.40">
    <property type="entry name" value="Zn-dependent exopeptidases"/>
    <property type="match status" value="1"/>
</dbReference>
<dbReference type="EC" id="3.5.1.28" evidence="2"/>
<evidence type="ECO:0000256" key="4">
    <source>
        <dbReference type="SAM" id="SignalP"/>
    </source>
</evidence>
<gene>
    <name evidence="6" type="ORF">D0433_10045</name>
</gene>
<dbReference type="InterPro" id="IPR050695">
    <property type="entry name" value="N-acetylmuramoyl_amidase_3"/>
</dbReference>
<evidence type="ECO:0000313" key="6">
    <source>
        <dbReference type="EMBL" id="RFM23698.1"/>
    </source>
</evidence>
<dbReference type="FunFam" id="3.40.630.40:FF:000005">
    <property type="entry name" value="N-acetylmuramoyl-L-alanine amidase (AmiA)"/>
    <property type="match status" value="1"/>
</dbReference>
<dbReference type="PANTHER" id="PTHR30404:SF0">
    <property type="entry name" value="N-ACETYLMURAMOYL-L-ALANINE AMIDASE AMIC"/>
    <property type="match status" value="1"/>
</dbReference>
<dbReference type="GO" id="GO:0009253">
    <property type="term" value="P:peptidoglycan catabolic process"/>
    <property type="evidence" value="ECO:0007669"/>
    <property type="project" value="InterPro"/>
</dbReference>
<reference evidence="6 7" key="1">
    <citation type="journal article" date="2011" name="ISME J.">
        <title>Community ecology of hot spring cyanobacterial mats: predominant populations and their functional potential.</title>
        <authorList>
            <person name="Klatt C.G."/>
            <person name="Wood J.M."/>
            <person name="Rusch D.B."/>
            <person name="Bateson M.M."/>
            <person name="Hamamura N."/>
            <person name="Heidelberg J.F."/>
            <person name="Grossman A.R."/>
            <person name="Bhaya D."/>
            <person name="Cohan F.M."/>
            <person name="Kuhl M."/>
            <person name="Bryant D.A."/>
            <person name="Ward D.M."/>
        </authorList>
    </citation>
    <scope>NUCLEOTIDE SEQUENCE [LARGE SCALE GENOMIC DNA]</scope>
    <source>
        <strain evidence="6">OS</strain>
    </source>
</reference>
<organism evidence="6 7">
    <name type="scientific">Candidatus Thermochlorobacter aerophilus</name>
    <dbReference type="NCBI Taxonomy" id="1868324"/>
    <lineage>
        <taxon>Bacteria</taxon>
        <taxon>Pseudomonadati</taxon>
        <taxon>Chlorobiota</taxon>
        <taxon>Chlorobiia</taxon>
        <taxon>Chlorobiales</taxon>
        <taxon>Candidatus Thermochlorobacteriaceae</taxon>
        <taxon>Candidatus Thermochlorobacter</taxon>
    </lineage>
</organism>
<name>A0A395M0F8_9BACT</name>
<evidence type="ECO:0000256" key="2">
    <source>
        <dbReference type="ARBA" id="ARBA00011901"/>
    </source>
</evidence>
<keyword evidence="3" id="KW-0378">Hydrolase</keyword>
<dbReference type="GO" id="GO:0030288">
    <property type="term" value="C:outer membrane-bounded periplasmic space"/>
    <property type="evidence" value="ECO:0007669"/>
    <property type="project" value="TreeGrafter"/>
</dbReference>
<dbReference type="InterPro" id="IPR002508">
    <property type="entry name" value="MurNAc-LAA_cat"/>
</dbReference>
<dbReference type="PANTHER" id="PTHR30404">
    <property type="entry name" value="N-ACETYLMURAMOYL-L-ALANINE AMIDASE"/>
    <property type="match status" value="1"/>
</dbReference>
<dbReference type="SUPFAM" id="SSF53187">
    <property type="entry name" value="Zn-dependent exopeptidases"/>
    <property type="match status" value="1"/>
</dbReference>
<sequence length="559" mass="62570">MKRLALFGIVCLQVCCVSLAVAQSILTLDLTLPDGRTTSDKVQFYTVKNTEMVAVADICHALRFPFEETPQMLVVATRQHDSCILRSNNHFAVIWRHAQPKEAIQLPAAPLLQEGKHYLMPKHIGRWLMMWLGIAASYDPTARKLTMVFKPTADSTTKTWSAAVTKPDSNASPTAPTKSDTAQVIKPDLDERYTIPSLAIDEKANGVIIRIFATQPNVQYEFIPPDANGIAYLTFVKSTGNIAALTQKFPKNNFLKSIQAIRLKSGALQLTFEFNVVRYKIKSSEFARERGSNNFLLLVLRDVNVQEILEHEKVERIRSELEQEREKWKLDVICLDAGHGGKDPGAIGANGTYEKTVTLGIVLKLGKLIEKNMPDVKVIYTRKSDVFVELDERGRIANRNGAKLFVSVHCNASLNKKAEGTEVYLLGLHKTEAALRVAQRENAVIMQESDYQNRYKDYTDENLILVTMAQSAFMQQAEKLAELVSKSIAARSGLQNNGVKQAGFMVLWTPSMPSILVEAGYITHAEDEKFLASESGQQKIAEAIYDAIVKFQYEYHAQR</sequence>
<dbReference type="Pfam" id="PF01520">
    <property type="entry name" value="Amidase_3"/>
    <property type="match status" value="1"/>
</dbReference>
<feature type="signal peptide" evidence="4">
    <location>
        <begin position="1"/>
        <end position="22"/>
    </location>
</feature>
<feature type="domain" description="MurNAc-LAA" evidence="5">
    <location>
        <begin position="394"/>
        <end position="549"/>
    </location>
</feature>
<dbReference type="AlphaFoldDB" id="A0A395M0F8"/>
<dbReference type="EMBL" id="PHFL01000060">
    <property type="protein sequence ID" value="RFM23698.1"/>
    <property type="molecule type" value="Genomic_DNA"/>
</dbReference>
<dbReference type="GO" id="GO:0008745">
    <property type="term" value="F:N-acetylmuramoyl-L-alanine amidase activity"/>
    <property type="evidence" value="ECO:0007669"/>
    <property type="project" value="UniProtKB-EC"/>
</dbReference>
<feature type="chain" id="PRO_5017280970" description="N-acetylmuramoyl-L-alanine amidase" evidence="4">
    <location>
        <begin position="23"/>
        <end position="559"/>
    </location>
</feature>
<dbReference type="SMART" id="SM00646">
    <property type="entry name" value="Ami_3"/>
    <property type="match status" value="1"/>
</dbReference>
<keyword evidence="4" id="KW-0732">Signal</keyword>
<evidence type="ECO:0000256" key="3">
    <source>
        <dbReference type="ARBA" id="ARBA00022801"/>
    </source>
</evidence>
<evidence type="ECO:0000313" key="7">
    <source>
        <dbReference type="Proteomes" id="UP000266389"/>
    </source>
</evidence>
<dbReference type="Proteomes" id="UP000266389">
    <property type="component" value="Unassembled WGS sequence"/>
</dbReference>
<accession>A0A395M0F8</accession>
<evidence type="ECO:0000259" key="5">
    <source>
        <dbReference type="SMART" id="SM00646"/>
    </source>
</evidence>
<protein>
    <recommendedName>
        <fullName evidence="2">N-acetylmuramoyl-L-alanine amidase</fullName>
        <ecNumber evidence="2">3.5.1.28</ecNumber>
    </recommendedName>
</protein>
<dbReference type="CDD" id="cd02696">
    <property type="entry name" value="MurNAc-LAA"/>
    <property type="match status" value="1"/>
</dbReference>
<evidence type="ECO:0000256" key="1">
    <source>
        <dbReference type="ARBA" id="ARBA00001561"/>
    </source>
</evidence>